<sequence>MPPRPDWSRPPVVTLALMLACILIFVFGQGGDDEREAAAIKYYGSAGLPDTELPAYLADLRSRGRDVQAHKLETALKGGEGRLVLETMEFDRAFMQRLHADQVIKPSDQGYEAWRDARQRYEALRGKVFTERWSLKPGEPRAGSLLGHMFLHGDIMHLAGNMVVLFIVGYTVEAALGAWGFLALYLVGGLGAAVPDLLFAGDRVGYSLGASGAISAVMAAYLVLFGLRKIRFFYWLIFVFGTVSWPALAILPVWIGNELLQRFVLDPHGQVNYLAHFGGFVSGALLAGLYRWRKAGGTAQSVERMDADAATAQLRARAVELVSGLQFERAAQCYRQLVVRLPDDEGLLAEHLRVAGLARDAGLQREAAALVLKSASRLATQMDGAVLAQALTLAEAAPPRMSLGAWSRVAMRLLACEEFDAAEALALRLVSRDAAGEAAPKVLNGLVRALQEAGQPERAERARRLLKQRYPQLVTL</sequence>
<dbReference type="PROSITE" id="PS51257">
    <property type="entry name" value="PROKAR_LIPOPROTEIN"/>
    <property type="match status" value="1"/>
</dbReference>
<accession>A0ABX7M8F6</accession>
<dbReference type="InterPro" id="IPR022764">
    <property type="entry name" value="Peptidase_S54_rhomboid_dom"/>
</dbReference>
<evidence type="ECO:0000256" key="7">
    <source>
        <dbReference type="SAM" id="Phobius"/>
    </source>
</evidence>
<dbReference type="Gene3D" id="1.20.1540.10">
    <property type="entry name" value="Rhomboid-like"/>
    <property type="match status" value="1"/>
</dbReference>
<feature type="transmembrane region" description="Helical" evidence="7">
    <location>
        <begin position="206"/>
        <end position="225"/>
    </location>
</feature>
<keyword evidence="6 7" id="KW-0472">Membrane</keyword>
<dbReference type="EMBL" id="CP071060">
    <property type="protein sequence ID" value="QSI78022.1"/>
    <property type="molecule type" value="Genomic_DNA"/>
</dbReference>
<evidence type="ECO:0000313" key="10">
    <source>
        <dbReference type="Proteomes" id="UP000663570"/>
    </source>
</evidence>
<keyword evidence="4" id="KW-0378">Hydrolase</keyword>
<feature type="domain" description="Peptidase S54 rhomboid" evidence="8">
    <location>
        <begin position="145"/>
        <end position="290"/>
    </location>
</feature>
<comment type="similarity">
    <text evidence="2">Belongs to the peptidase S54 family.</text>
</comment>
<feature type="transmembrane region" description="Helical" evidence="7">
    <location>
        <begin position="158"/>
        <end position="186"/>
    </location>
</feature>
<keyword evidence="9" id="KW-0645">Protease</keyword>
<keyword evidence="3 7" id="KW-0812">Transmembrane</keyword>
<dbReference type="RefSeq" id="WP_206255271.1">
    <property type="nucleotide sequence ID" value="NZ_CP071060.1"/>
</dbReference>
<comment type="subcellular location">
    <subcellularLocation>
        <location evidence="1">Membrane</location>
        <topology evidence="1">Multi-pass membrane protein</topology>
    </subcellularLocation>
</comment>
<gene>
    <name evidence="9" type="ORF">JY500_05100</name>
</gene>
<dbReference type="InterPro" id="IPR035952">
    <property type="entry name" value="Rhomboid-like_sf"/>
</dbReference>
<evidence type="ECO:0000256" key="4">
    <source>
        <dbReference type="ARBA" id="ARBA00022801"/>
    </source>
</evidence>
<proteinExistence type="inferred from homology"/>
<keyword evidence="10" id="KW-1185">Reference proteome</keyword>
<dbReference type="Pfam" id="PF01694">
    <property type="entry name" value="Rhomboid"/>
    <property type="match status" value="1"/>
</dbReference>
<feature type="transmembrane region" description="Helical" evidence="7">
    <location>
        <begin position="274"/>
        <end position="292"/>
    </location>
</feature>
<feature type="transmembrane region" description="Helical" evidence="7">
    <location>
        <begin position="232"/>
        <end position="254"/>
    </location>
</feature>
<dbReference type="GO" id="GO:0008233">
    <property type="term" value="F:peptidase activity"/>
    <property type="evidence" value="ECO:0007669"/>
    <property type="project" value="UniProtKB-KW"/>
</dbReference>
<evidence type="ECO:0000256" key="3">
    <source>
        <dbReference type="ARBA" id="ARBA00022692"/>
    </source>
</evidence>
<evidence type="ECO:0000256" key="5">
    <source>
        <dbReference type="ARBA" id="ARBA00022989"/>
    </source>
</evidence>
<keyword evidence="5 7" id="KW-1133">Transmembrane helix</keyword>
<dbReference type="InterPro" id="IPR050925">
    <property type="entry name" value="Rhomboid_protease_S54"/>
</dbReference>
<dbReference type="PANTHER" id="PTHR43731:SF14">
    <property type="entry name" value="PRESENILIN-ASSOCIATED RHOMBOID-LIKE PROTEIN, MITOCHONDRIAL"/>
    <property type="match status" value="1"/>
</dbReference>
<dbReference type="Proteomes" id="UP000663570">
    <property type="component" value="Chromosome"/>
</dbReference>
<evidence type="ECO:0000256" key="6">
    <source>
        <dbReference type="ARBA" id="ARBA00023136"/>
    </source>
</evidence>
<feature type="transmembrane region" description="Helical" evidence="7">
    <location>
        <begin position="12"/>
        <end position="31"/>
    </location>
</feature>
<protein>
    <submittedName>
        <fullName evidence="9">Rhomboid family intramembrane serine protease</fullName>
    </submittedName>
</protein>
<dbReference type="InterPro" id="IPR011990">
    <property type="entry name" value="TPR-like_helical_dom_sf"/>
</dbReference>
<dbReference type="SUPFAM" id="SSF144091">
    <property type="entry name" value="Rhomboid-like"/>
    <property type="match status" value="1"/>
</dbReference>
<evidence type="ECO:0000256" key="1">
    <source>
        <dbReference type="ARBA" id="ARBA00004141"/>
    </source>
</evidence>
<evidence type="ECO:0000256" key="2">
    <source>
        <dbReference type="ARBA" id="ARBA00009045"/>
    </source>
</evidence>
<dbReference type="GO" id="GO:0006508">
    <property type="term" value="P:proteolysis"/>
    <property type="evidence" value="ECO:0007669"/>
    <property type="project" value="UniProtKB-KW"/>
</dbReference>
<organism evidence="9 10">
    <name type="scientific">Niveibacterium microcysteis</name>
    <dbReference type="NCBI Taxonomy" id="2811415"/>
    <lineage>
        <taxon>Bacteria</taxon>
        <taxon>Pseudomonadati</taxon>
        <taxon>Pseudomonadota</taxon>
        <taxon>Betaproteobacteria</taxon>
        <taxon>Rhodocyclales</taxon>
        <taxon>Rhodocyclaceae</taxon>
        <taxon>Niveibacterium</taxon>
    </lineage>
</organism>
<dbReference type="Gene3D" id="1.25.40.10">
    <property type="entry name" value="Tetratricopeptide repeat domain"/>
    <property type="match status" value="1"/>
</dbReference>
<reference evidence="9 10" key="1">
    <citation type="submission" date="2021-02" db="EMBL/GenBank/DDBJ databases">
        <title>Niveibacterium changnyeongensis HC41.</title>
        <authorList>
            <person name="Kang M."/>
        </authorList>
    </citation>
    <scope>NUCLEOTIDE SEQUENCE [LARGE SCALE GENOMIC DNA]</scope>
    <source>
        <strain evidence="9 10">HC41</strain>
    </source>
</reference>
<evidence type="ECO:0000259" key="8">
    <source>
        <dbReference type="Pfam" id="PF01694"/>
    </source>
</evidence>
<dbReference type="PANTHER" id="PTHR43731">
    <property type="entry name" value="RHOMBOID PROTEASE"/>
    <property type="match status" value="1"/>
</dbReference>
<evidence type="ECO:0000313" key="9">
    <source>
        <dbReference type="EMBL" id="QSI78022.1"/>
    </source>
</evidence>
<name>A0ABX7M8F6_9RHOO</name>